<dbReference type="PROSITE" id="PS51257">
    <property type="entry name" value="PROKAR_LIPOPROTEIN"/>
    <property type="match status" value="1"/>
</dbReference>
<accession>A0A4U9IR39</accession>
<proteinExistence type="predicted"/>
<keyword evidence="1" id="KW-0121">Carboxypeptidase</keyword>
<protein>
    <submittedName>
        <fullName evidence="1">Carboxypeptidase regulatory-like domain-containing protein</fullName>
    </submittedName>
</protein>
<sequence>MKPGKIAGAMLIALTLSSCIMHRQTQPEVEGRLIDRTGKPVPGAKITLESEPTLSVDKGRFGFQGQHEWIFLLPIGPMDWMYHTSLQMSANGKEYEAELGGGPGGPHELEGKAYNVICTLPDLPGKARCQSGL</sequence>
<name>A0A4U9IR39_9ENTR</name>
<evidence type="ECO:0000313" key="3">
    <source>
        <dbReference type="Proteomes" id="UP000222768"/>
    </source>
</evidence>
<gene>
    <name evidence="1" type="ORF">CRX53_19220</name>
    <name evidence="2" type="ORF">NCTC13032_06328</name>
</gene>
<dbReference type="Proteomes" id="UP000222768">
    <property type="component" value="Unassembled WGS sequence"/>
</dbReference>
<dbReference type="AlphaFoldDB" id="A0A4U9IR39"/>
<organism evidence="2 4">
    <name type="scientific">Leclercia adecarboxylata</name>
    <dbReference type="NCBI Taxonomy" id="83655"/>
    <lineage>
        <taxon>Bacteria</taxon>
        <taxon>Pseudomonadati</taxon>
        <taxon>Pseudomonadota</taxon>
        <taxon>Gammaproteobacteria</taxon>
        <taxon>Enterobacterales</taxon>
        <taxon>Enterobacteriaceae</taxon>
        <taxon>Leclercia</taxon>
    </lineage>
</organism>
<reference evidence="1" key="2">
    <citation type="submission" date="2017-09" db="EMBL/GenBank/DDBJ databases">
        <title>FDA dAtabase for Regulatory Grade micrObial Sequences (FDA-ARGOS): Supporting development and validation of Infectious Disease Dx tests.</title>
        <authorList>
            <person name="Minogue T."/>
            <person name="Wolcott M."/>
            <person name="Wasieloski L."/>
            <person name="Aguilar W."/>
            <person name="Moore D."/>
            <person name="Tallon L.J."/>
            <person name="Sadzewicz L."/>
            <person name="Ott S."/>
            <person name="Zhao X."/>
            <person name="Nagaraj S."/>
            <person name="Vavikolanu K."/>
            <person name="Aluvathingal J."/>
            <person name="Nadendla S."/>
            <person name="Sichtig H."/>
        </authorList>
    </citation>
    <scope>NUCLEOTIDE SEQUENCE</scope>
    <source>
        <strain evidence="1">FDAARGOS_404</strain>
    </source>
</reference>
<keyword evidence="1" id="KW-0378">Hydrolase</keyword>
<dbReference type="Proteomes" id="UP000310719">
    <property type="component" value="Chromosome"/>
</dbReference>
<dbReference type="RefSeq" id="WP_032614134.1">
    <property type="nucleotide sequence ID" value="NZ_CP083630.1"/>
</dbReference>
<keyword evidence="1" id="KW-0645">Protease</keyword>
<dbReference type="EMBL" id="PDLK01000002">
    <property type="protein sequence ID" value="PHH05913.1"/>
    <property type="molecule type" value="Genomic_DNA"/>
</dbReference>
<evidence type="ECO:0000313" key="2">
    <source>
        <dbReference type="EMBL" id="VTP79385.1"/>
    </source>
</evidence>
<reference evidence="2 4" key="3">
    <citation type="submission" date="2019-05" db="EMBL/GenBank/DDBJ databases">
        <authorList>
            <consortium name="Pathogen Informatics"/>
        </authorList>
    </citation>
    <scope>NUCLEOTIDE SEQUENCE [LARGE SCALE GENOMIC DNA]</scope>
    <source>
        <strain evidence="2 4">NCTC13032</strain>
    </source>
</reference>
<evidence type="ECO:0000313" key="1">
    <source>
        <dbReference type="EMBL" id="PHH05913.1"/>
    </source>
</evidence>
<reference evidence="3" key="1">
    <citation type="submission" date="2017-09" db="EMBL/GenBank/DDBJ databases">
        <title>FDA dAtabase for Regulatory Grade micrObial Sequences (FDA-ARGOS): Supporting development and validation of Infectious Disease Dx tests.</title>
        <authorList>
            <person name="Minogue T."/>
            <person name="Wolcott M."/>
            <person name="Wasieloski L."/>
            <person name="Aguilar W."/>
            <person name="Moore D."/>
            <person name="Tallon L."/>
            <person name="Sadzewicz L."/>
            <person name="Ott S."/>
            <person name="Zhao X."/>
            <person name="Nagaraj S."/>
            <person name="Vavikolanu K."/>
            <person name="Aluvathingal J."/>
            <person name="Nadendla S."/>
            <person name="Sichtig H."/>
        </authorList>
    </citation>
    <scope>NUCLEOTIDE SEQUENCE [LARGE SCALE GENOMIC DNA]</scope>
    <source>
        <strain evidence="3">FDAARGOS_404</strain>
    </source>
</reference>
<dbReference type="GO" id="GO:0004180">
    <property type="term" value="F:carboxypeptidase activity"/>
    <property type="evidence" value="ECO:0007669"/>
    <property type="project" value="UniProtKB-KW"/>
</dbReference>
<dbReference type="EMBL" id="LR590464">
    <property type="protein sequence ID" value="VTP79385.1"/>
    <property type="molecule type" value="Genomic_DNA"/>
</dbReference>
<evidence type="ECO:0000313" key="4">
    <source>
        <dbReference type="Proteomes" id="UP000310719"/>
    </source>
</evidence>